<keyword evidence="1" id="KW-0732">Signal</keyword>
<dbReference type="InterPro" id="IPR030959">
    <property type="entry name" value="GWxTD_dom"/>
</dbReference>
<sequence>MRTRLLLLFMILPWGLKAQLNQSFKYQTNPPLLHSFVVLKSDSELQVMGEVTFFKEDMLQYRAEYALTNDEAGNTVFSAGVIPESQIVQREQLGTYGYTLDLSAYVKEATFLFISFIHKETNETYTIYRNLNGIDTCPFYFERQFIPHQYPYLRNNDRLKIRALDKRMAPIWVYGYKSQFPQADPPMLITKAQANIPVDTVFTLLVNDTFIPPFEGIFIFKPDSAASTGRSLLVTNPFYPDVKLQEKVREPLVYITTKEEWEELNQGTDIKLQLDKFWLALLPNQERAKSTIKAFYQNVSLANELFTTYKEGWKTDMGMIYIIYGAPTKVLNYGTKEEWIYLSEENNSVLSFTFVHAPTLFSASAYSLIREKKYKNSWYPTIDLWRKGRK</sequence>
<evidence type="ECO:0000313" key="3">
    <source>
        <dbReference type="EMBL" id="MDN4166399.1"/>
    </source>
</evidence>
<dbReference type="Pfam" id="PF20094">
    <property type="entry name" value="GWxTD_dom"/>
    <property type="match status" value="1"/>
</dbReference>
<keyword evidence="4" id="KW-1185">Reference proteome</keyword>
<dbReference type="Proteomes" id="UP001168552">
    <property type="component" value="Unassembled WGS sequence"/>
</dbReference>
<dbReference type="EMBL" id="JAUHJS010000006">
    <property type="protein sequence ID" value="MDN4166399.1"/>
    <property type="molecule type" value="Genomic_DNA"/>
</dbReference>
<evidence type="ECO:0000259" key="2">
    <source>
        <dbReference type="Pfam" id="PF20094"/>
    </source>
</evidence>
<dbReference type="NCBIfam" id="TIGR04514">
    <property type="entry name" value="GWxTD_dom"/>
    <property type="match status" value="1"/>
</dbReference>
<protein>
    <submittedName>
        <fullName evidence="3">GWxTD domain-containing protein</fullName>
    </submittedName>
</protein>
<reference evidence="3" key="1">
    <citation type="submission" date="2023-06" db="EMBL/GenBank/DDBJ databases">
        <title>Cytophagales bacterium Strain LB-30, isolated from soil.</title>
        <authorList>
            <person name="Liu B."/>
        </authorList>
    </citation>
    <scope>NUCLEOTIDE SEQUENCE</scope>
    <source>
        <strain evidence="3">LB-30</strain>
    </source>
</reference>
<organism evidence="3 4">
    <name type="scientific">Shiella aurantiaca</name>
    <dbReference type="NCBI Taxonomy" id="3058365"/>
    <lineage>
        <taxon>Bacteria</taxon>
        <taxon>Pseudomonadati</taxon>
        <taxon>Bacteroidota</taxon>
        <taxon>Cytophagia</taxon>
        <taxon>Cytophagales</taxon>
        <taxon>Shiellaceae</taxon>
        <taxon>Shiella</taxon>
    </lineage>
</organism>
<feature type="chain" id="PRO_5046509279" evidence="1">
    <location>
        <begin position="19"/>
        <end position="390"/>
    </location>
</feature>
<evidence type="ECO:0000313" key="4">
    <source>
        <dbReference type="Proteomes" id="UP001168552"/>
    </source>
</evidence>
<proteinExistence type="predicted"/>
<name>A0ABT8F7P9_9BACT</name>
<gene>
    <name evidence="3" type="ORF">QWY31_12885</name>
</gene>
<evidence type="ECO:0000256" key="1">
    <source>
        <dbReference type="SAM" id="SignalP"/>
    </source>
</evidence>
<feature type="domain" description="GWxTD" evidence="2">
    <location>
        <begin position="216"/>
        <end position="387"/>
    </location>
</feature>
<accession>A0ABT8F7P9</accession>
<feature type="signal peptide" evidence="1">
    <location>
        <begin position="1"/>
        <end position="18"/>
    </location>
</feature>
<comment type="caution">
    <text evidence="3">The sequence shown here is derived from an EMBL/GenBank/DDBJ whole genome shotgun (WGS) entry which is preliminary data.</text>
</comment>